<proteinExistence type="predicted"/>
<dbReference type="AlphaFoldDB" id="A0A0C3CEE9"/>
<protein>
    <submittedName>
        <fullName evidence="2">Uncharacterized protein</fullName>
    </submittedName>
</protein>
<feature type="compositionally biased region" description="Pro residues" evidence="1">
    <location>
        <begin position="297"/>
        <end position="316"/>
    </location>
</feature>
<evidence type="ECO:0000313" key="3">
    <source>
        <dbReference type="Proteomes" id="UP000053424"/>
    </source>
</evidence>
<reference evidence="3" key="2">
    <citation type="submission" date="2015-01" db="EMBL/GenBank/DDBJ databases">
        <title>Evolutionary Origins and Diversification of the Mycorrhizal Mutualists.</title>
        <authorList>
            <consortium name="DOE Joint Genome Institute"/>
            <consortium name="Mycorrhizal Genomics Consortium"/>
            <person name="Kohler A."/>
            <person name="Kuo A."/>
            <person name="Nagy L.G."/>
            <person name="Floudas D."/>
            <person name="Copeland A."/>
            <person name="Barry K.W."/>
            <person name="Cichocki N."/>
            <person name="Veneault-Fourrey C."/>
            <person name="LaButti K."/>
            <person name="Lindquist E.A."/>
            <person name="Lipzen A."/>
            <person name="Lundell T."/>
            <person name="Morin E."/>
            <person name="Murat C."/>
            <person name="Riley R."/>
            <person name="Ohm R."/>
            <person name="Sun H."/>
            <person name="Tunlid A."/>
            <person name="Henrissat B."/>
            <person name="Grigoriev I.V."/>
            <person name="Hibbett D.S."/>
            <person name="Martin F."/>
        </authorList>
    </citation>
    <scope>NUCLEOTIDE SEQUENCE [LARGE SCALE GENOMIC DNA]</scope>
    <source>
        <strain evidence="3">h7</strain>
    </source>
</reference>
<dbReference type="HOGENOM" id="CLU_053871_0_0_1"/>
<dbReference type="OrthoDB" id="2536866at2759"/>
<feature type="compositionally biased region" description="Low complexity" evidence="1">
    <location>
        <begin position="284"/>
        <end position="296"/>
    </location>
</feature>
<gene>
    <name evidence="2" type="ORF">M413DRAFT_143034</name>
</gene>
<feature type="region of interest" description="Disordered" evidence="1">
    <location>
        <begin position="234"/>
        <end position="316"/>
    </location>
</feature>
<organism evidence="2 3">
    <name type="scientific">Hebeloma cylindrosporum</name>
    <dbReference type="NCBI Taxonomy" id="76867"/>
    <lineage>
        <taxon>Eukaryota</taxon>
        <taxon>Fungi</taxon>
        <taxon>Dikarya</taxon>
        <taxon>Basidiomycota</taxon>
        <taxon>Agaricomycotina</taxon>
        <taxon>Agaricomycetes</taxon>
        <taxon>Agaricomycetidae</taxon>
        <taxon>Agaricales</taxon>
        <taxon>Agaricineae</taxon>
        <taxon>Hymenogastraceae</taxon>
        <taxon>Hebeloma</taxon>
    </lineage>
</organism>
<accession>A0A0C3CEE9</accession>
<name>A0A0C3CEE9_HEBCY</name>
<evidence type="ECO:0000313" key="2">
    <source>
        <dbReference type="EMBL" id="KIM42011.1"/>
    </source>
</evidence>
<dbReference type="STRING" id="686832.A0A0C3CEE9"/>
<feature type="compositionally biased region" description="Low complexity" evidence="1">
    <location>
        <begin position="264"/>
        <end position="277"/>
    </location>
</feature>
<evidence type="ECO:0000256" key="1">
    <source>
        <dbReference type="SAM" id="MobiDB-lite"/>
    </source>
</evidence>
<sequence>MILDEKVIMSLPPPPYLSNRTHRTPPSLQSTLTLTSLPPHILLQIIHHTFPQGIAAAPTPLNSASYGYDTARLYQDTKPERQRKTLFWLSTSLRLVSRTLYTACMHVLRSTYLPAYQALIRPPYSTDPFPIGVLSPNSDPSTSSSSSSPPAYDTPTPPTTSSSPLITLHRETAILDHFILLKVRQDVFLDDTSLHIDREDAFRDLFDVAQPRARLEDLVRIIGVKEGIVYVPGARSNNSASFGTTTATTSTPPKHHQESHSTDSPPRAQSQPQAQQHPPKPRRSFFSFLSSSSPSSSPSPSPTPSPSPFPSPAPQITPLPFPALSISFSPRRAGLILNRTRTVAEVARRAGGYAGGGTGTGARGRETLEELAAALVGGLKVWLVEG</sequence>
<reference evidence="2 3" key="1">
    <citation type="submission" date="2014-04" db="EMBL/GenBank/DDBJ databases">
        <authorList>
            <consortium name="DOE Joint Genome Institute"/>
            <person name="Kuo A."/>
            <person name="Gay G."/>
            <person name="Dore J."/>
            <person name="Kohler A."/>
            <person name="Nagy L.G."/>
            <person name="Floudas D."/>
            <person name="Copeland A."/>
            <person name="Barry K.W."/>
            <person name="Cichocki N."/>
            <person name="Veneault-Fourrey C."/>
            <person name="LaButti K."/>
            <person name="Lindquist E.A."/>
            <person name="Lipzen A."/>
            <person name="Lundell T."/>
            <person name="Morin E."/>
            <person name="Murat C."/>
            <person name="Sun H."/>
            <person name="Tunlid A."/>
            <person name="Henrissat B."/>
            <person name="Grigoriev I.V."/>
            <person name="Hibbett D.S."/>
            <person name="Martin F."/>
            <person name="Nordberg H.P."/>
            <person name="Cantor M.N."/>
            <person name="Hua S.X."/>
        </authorList>
    </citation>
    <scope>NUCLEOTIDE SEQUENCE [LARGE SCALE GENOMIC DNA]</scope>
    <source>
        <strain evidence="3">h7</strain>
    </source>
</reference>
<dbReference type="Proteomes" id="UP000053424">
    <property type="component" value="Unassembled WGS sequence"/>
</dbReference>
<feature type="compositionally biased region" description="Low complexity" evidence="1">
    <location>
        <begin position="236"/>
        <end position="251"/>
    </location>
</feature>
<feature type="region of interest" description="Disordered" evidence="1">
    <location>
        <begin position="131"/>
        <end position="165"/>
    </location>
</feature>
<keyword evidence="3" id="KW-1185">Reference proteome</keyword>
<dbReference type="EMBL" id="KN831779">
    <property type="protein sequence ID" value="KIM42011.1"/>
    <property type="molecule type" value="Genomic_DNA"/>
</dbReference>
<feature type="compositionally biased region" description="Low complexity" evidence="1">
    <location>
        <begin position="135"/>
        <end position="164"/>
    </location>
</feature>